<reference evidence="2 3" key="1">
    <citation type="submission" date="2018-04" db="EMBL/GenBank/DDBJ databases">
        <title>Pelagivirga bohaiensis gen. nov., sp. nov., a bacterium isolated from the Bohai Sea.</title>
        <authorList>
            <person name="Ji X."/>
        </authorList>
    </citation>
    <scope>NUCLEOTIDE SEQUENCE [LARGE SCALE GENOMIC DNA]</scope>
    <source>
        <strain evidence="2 3">BH-SD16</strain>
    </source>
</reference>
<feature type="transmembrane region" description="Helical" evidence="1">
    <location>
        <begin position="79"/>
        <end position="100"/>
    </location>
</feature>
<keyword evidence="1" id="KW-0472">Membrane</keyword>
<dbReference type="AlphaFoldDB" id="A0A2T7FVC4"/>
<evidence type="ECO:0000313" key="2">
    <source>
        <dbReference type="EMBL" id="PVA06130.1"/>
    </source>
</evidence>
<keyword evidence="1" id="KW-1133">Transmembrane helix</keyword>
<organism evidence="2 3">
    <name type="scientific">Thalassorhabdomicrobium marinisediminis</name>
    <dbReference type="NCBI Taxonomy" id="2170577"/>
    <lineage>
        <taxon>Bacteria</taxon>
        <taxon>Pseudomonadati</taxon>
        <taxon>Pseudomonadota</taxon>
        <taxon>Alphaproteobacteria</taxon>
        <taxon>Rhodobacterales</taxon>
        <taxon>Paracoccaceae</taxon>
        <taxon>Thalassorhabdomicrobium</taxon>
    </lineage>
</organism>
<feature type="transmembrane region" description="Helical" evidence="1">
    <location>
        <begin position="120"/>
        <end position="140"/>
    </location>
</feature>
<dbReference type="RefSeq" id="WP_108641498.1">
    <property type="nucleotide sequence ID" value="NZ_QCYG01000007.1"/>
</dbReference>
<dbReference type="OrthoDB" id="8536716at2"/>
<evidence type="ECO:0000313" key="3">
    <source>
        <dbReference type="Proteomes" id="UP000244817"/>
    </source>
</evidence>
<sequence length="239" mass="25081">MIETFTALLFAHVVADFVVQTRTMVQQKSGFAMMALHAALALATAQAATGHLTAPVLLAVTAAHIAIDLLKTHGGFRSFTAFMIDQAAHVVTLGIAAAYAPDLWATGVWAGAPWLLPLMALASGLIVTLLAGQHAIALLMRPHGTRIRNNGLRDGGRQIGLLERGLIFLFLLTGHPIGAGVLIGAKSILRFGTASRDQRTAEYVIIGTLASFGWAIVAALLTQAALGLLPPLEITRPAS</sequence>
<dbReference type="EMBL" id="QCYG01000007">
    <property type="protein sequence ID" value="PVA06130.1"/>
    <property type="molecule type" value="Genomic_DNA"/>
</dbReference>
<keyword evidence="3" id="KW-1185">Reference proteome</keyword>
<dbReference type="InterPro" id="IPR021737">
    <property type="entry name" value="Phage_phiKZ_Orf197"/>
</dbReference>
<accession>A0A2T7FVC4</accession>
<gene>
    <name evidence="2" type="ORF">DC363_12535</name>
</gene>
<comment type="caution">
    <text evidence="2">The sequence shown here is derived from an EMBL/GenBank/DDBJ whole genome shotgun (WGS) entry which is preliminary data.</text>
</comment>
<dbReference type="Pfam" id="PF11750">
    <property type="entry name" value="DUF3307"/>
    <property type="match status" value="1"/>
</dbReference>
<protein>
    <submittedName>
        <fullName evidence="2">DUF3307 domain-containing protein</fullName>
    </submittedName>
</protein>
<name>A0A2T7FVC4_9RHOB</name>
<evidence type="ECO:0000256" key="1">
    <source>
        <dbReference type="SAM" id="Phobius"/>
    </source>
</evidence>
<proteinExistence type="predicted"/>
<feature type="transmembrane region" description="Helical" evidence="1">
    <location>
        <begin position="161"/>
        <end position="183"/>
    </location>
</feature>
<dbReference type="Proteomes" id="UP000244817">
    <property type="component" value="Unassembled WGS sequence"/>
</dbReference>
<keyword evidence="1" id="KW-0812">Transmembrane</keyword>
<feature type="transmembrane region" description="Helical" evidence="1">
    <location>
        <begin position="203"/>
        <end position="229"/>
    </location>
</feature>